<evidence type="ECO:0000256" key="1">
    <source>
        <dbReference type="SAM" id="MobiDB-lite"/>
    </source>
</evidence>
<keyword evidence="3" id="KW-1185">Reference proteome</keyword>
<feature type="region of interest" description="Disordered" evidence="1">
    <location>
        <begin position="204"/>
        <end position="344"/>
    </location>
</feature>
<dbReference type="OrthoDB" id="4185910at2759"/>
<protein>
    <submittedName>
        <fullName evidence="2">Uncharacterized protein</fullName>
    </submittedName>
</protein>
<feature type="compositionally biased region" description="Polar residues" evidence="1">
    <location>
        <begin position="232"/>
        <end position="244"/>
    </location>
</feature>
<feature type="compositionally biased region" description="Polar residues" evidence="1">
    <location>
        <begin position="299"/>
        <end position="313"/>
    </location>
</feature>
<comment type="caution">
    <text evidence="2">The sequence shown here is derived from an EMBL/GenBank/DDBJ whole genome shotgun (WGS) entry which is preliminary data.</text>
</comment>
<feature type="region of interest" description="Disordered" evidence="1">
    <location>
        <begin position="54"/>
        <end position="137"/>
    </location>
</feature>
<reference evidence="2" key="1">
    <citation type="submission" date="2022-11" db="EMBL/GenBank/DDBJ databases">
        <authorList>
            <person name="Petersen C."/>
        </authorList>
    </citation>
    <scope>NUCLEOTIDE SEQUENCE</scope>
    <source>
        <strain evidence="2">IBT 23319</strain>
    </source>
</reference>
<sequence length="344" mass="37645">MVFPAGFRCPVTEQQPLNATPGSPPLEGLPFNMPHIPGMTFNFKPMLTPFVSQLPPNMINPSPPGSDVGVKESSSDPMVPPRKPNLNGKDPGDSASLLKLASLPPPVVPLGNEEDRPTTPAPCAPSKHPLSPDTQGRMSQAIAASLCSVSVENENIPPRCPRRSSIGQASNSNIVASIANEDGVHSVPLITAIDHLKEVINLKEIPPPTSPHYSSVSGGSGKHTRPRPLSRVSITSSKPLSRASSKAKRRCDAAQRRRERANRRREKRKEKLEGVDAVSPKGERHRRDKIPWDNGGGESQNLFEQKPEQVNSYTKRRDRRENQAKGRKDHASKSRHMHMFMSSK</sequence>
<evidence type="ECO:0000313" key="3">
    <source>
        <dbReference type="Proteomes" id="UP001147733"/>
    </source>
</evidence>
<evidence type="ECO:0000313" key="2">
    <source>
        <dbReference type="EMBL" id="KAJ5233554.1"/>
    </source>
</evidence>
<proteinExistence type="predicted"/>
<feature type="region of interest" description="Disordered" evidence="1">
    <location>
        <begin position="1"/>
        <end position="28"/>
    </location>
</feature>
<accession>A0A9W9P116</accession>
<organism evidence="2 3">
    <name type="scientific">Penicillium citrinum</name>
    <dbReference type="NCBI Taxonomy" id="5077"/>
    <lineage>
        <taxon>Eukaryota</taxon>
        <taxon>Fungi</taxon>
        <taxon>Dikarya</taxon>
        <taxon>Ascomycota</taxon>
        <taxon>Pezizomycotina</taxon>
        <taxon>Eurotiomycetes</taxon>
        <taxon>Eurotiomycetidae</taxon>
        <taxon>Eurotiales</taxon>
        <taxon>Aspergillaceae</taxon>
        <taxon>Penicillium</taxon>
    </lineage>
</organism>
<dbReference type="RefSeq" id="XP_056501054.1">
    <property type="nucleotide sequence ID" value="XM_056644240.1"/>
</dbReference>
<feature type="compositionally biased region" description="Polar residues" evidence="1">
    <location>
        <begin position="12"/>
        <end position="21"/>
    </location>
</feature>
<feature type="compositionally biased region" description="Basic residues" evidence="1">
    <location>
        <begin position="257"/>
        <end position="268"/>
    </location>
</feature>
<reference evidence="2" key="2">
    <citation type="journal article" date="2023" name="IMA Fungus">
        <title>Comparative genomic study of the Penicillium genus elucidates a diverse pangenome and 15 lateral gene transfer events.</title>
        <authorList>
            <person name="Petersen C."/>
            <person name="Sorensen T."/>
            <person name="Nielsen M.R."/>
            <person name="Sondergaard T.E."/>
            <person name="Sorensen J.L."/>
            <person name="Fitzpatrick D.A."/>
            <person name="Frisvad J.C."/>
            <person name="Nielsen K.L."/>
        </authorList>
    </citation>
    <scope>NUCLEOTIDE SEQUENCE</scope>
    <source>
        <strain evidence="2">IBT 23319</strain>
    </source>
</reference>
<gene>
    <name evidence="2" type="ORF">N7469_005320</name>
</gene>
<dbReference type="GeneID" id="81383407"/>
<dbReference type="EMBL" id="JAPQKT010000004">
    <property type="protein sequence ID" value="KAJ5233554.1"/>
    <property type="molecule type" value="Genomic_DNA"/>
</dbReference>
<feature type="compositionally biased region" description="Basic and acidic residues" evidence="1">
    <location>
        <begin position="319"/>
        <end position="332"/>
    </location>
</feature>
<name>A0A9W9P116_PENCI</name>
<dbReference type="AlphaFoldDB" id="A0A9W9P116"/>
<dbReference type="Proteomes" id="UP001147733">
    <property type="component" value="Unassembled WGS sequence"/>
</dbReference>